<comment type="caution">
    <text evidence="5">The sequence shown here is derived from an EMBL/GenBank/DDBJ whole genome shotgun (WGS) entry which is preliminary data.</text>
</comment>
<proteinExistence type="inferred from homology"/>
<dbReference type="Pfam" id="PF01420">
    <property type="entry name" value="Methylase_S"/>
    <property type="match status" value="1"/>
</dbReference>
<dbReference type="CDD" id="cd16961">
    <property type="entry name" value="RMtype1_S_TRD-CR_like"/>
    <property type="match status" value="1"/>
</dbReference>
<keyword evidence="6" id="KW-1185">Reference proteome</keyword>
<feature type="domain" description="Type I restriction modification DNA specificity" evidence="4">
    <location>
        <begin position="10"/>
        <end position="185"/>
    </location>
</feature>
<dbReference type="GO" id="GO:0004519">
    <property type="term" value="F:endonuclease activity"/>
    <property type="evidence" value="ECO:0007669"/>
    <property type="project" value="UniProtKB-KW"/>
</dbReference>
<keyword evidence="5" id="KW-0540">Nuclease</keyword>
<accession>A0ABW0AYL9</accession>
<gene>
    <name evidence="5" type="ORF">ACFPRK_05485</name>
</gene>
<keyword evidence="5" id="KW-0255">Endonuclease</keyword>
<dbReference type="PANTHER" id="PTHR30408:SF12">
    <property type="entry name" value="TYPE I RESTRICTION ENZYME MJAVIII SPECIFICITY SUBUNIT"/>
    <property type="match status" value="1"/>
</dbReference>
<dbReference type="InterPro" id="IPR044946">
    <property type="entry name" value="Restrct_endonuc_typeI_TRD_sf"/>
</dbReference>
<evidence type="ECO:0000256" key="3">
    <source>
        <dbReference type="ARBA" id="ARBA00023125"/>
    </source>
</evidence>
<evidence type="ECO:0000259" key="4">
    <source>
        <dbReference type="Pfam" id="PF01420"/>
    </source>
</evidence>
<dbReference type="SUPFAM" id="SSF116734">
    <property type="entry name" value="DNA methylase specificity domain"/>
    <property type="match status" value="1"/>
</dbReference>
<dbReference type="InterPro" id="IPR052021">
    <property type="entry name" value="Type-I_RS_S_subunit"/>
</dbReference>
<dbReference type="PANTHER" id="PTHR30408">
    <property type="entry name" value="TYPE-1 RESTRICTION ENZYME ECOKI SPECIFICITY PROTEIN"/>
    <property type="match status" value="1"/>
</dbReference>
<name>A0ABW0AYL9_9ACTN</name>
<dbReference type="RefSeq" id="WP_031093522.1">
    <property type="nucleotide sequence ID" value="NZ_JBFADZ010000004.1"/>
</dbReference>
<organism evidence="5 6">
    <name type="scientific">Streptomyces mutomycini</name>
    <dbReference type="NCBI Taxonomy" id="284036"/>
    <lineage>
        <taxon>Bacteria</taxon>
        <taxon>Bacillati</taxon>
        <taxon>Actinomycetota</taxon>
        <taxon>Actinomycetes</taxon>
        <taxon>Kitasatosporales</taxon>
        <taxon>Streptomycetaceae</taxon>
        <taxon>Streptomyces</taxon>
    </lineage>
</organism>
<dbReference type="EMBL" id="JBHSKI010000001">
    <property type="protein sequence ID" value="MFC5170056.1"/>
    <property type="molecule type" value="Genomic_DNA"/>
</dbReference>
<keyword evidence="3" id="KW-0238">DNA-binding</keyword>
<evidence type="ECO:0000313" key="6">
    <source>
        <dbReference type="Proteomes" id="UP001596208"/>
    </source>
</evidence>
<reference evidence="6" key="1">
    <citation type="journal article" date="2019" name="Int. J. Syst. Evol. Microbiol.">
        <title>The Global Catalogue of Microorganisms (GCM) 10K type strain sequencing project: providing services to taxonomists for standard genome sequencing and annotation.</title>
        <authorList>
            <consortium name="The Broad Institute Genomics Platform"/>
            <consortium name="The Broad Institute Genome Sequencing Center for Infectious Disease"/>
            <person name="Wu L."/>
            <person name="Ma J."/>
        </authorList>
    </citation>
    <scope>NUCLEOTIDE SEQUENCE [LARGE SCALE GENOMIC DNA]</scope>
    <source>
        <strain evidence="6">CGMCC 4.1721</strain>
    </source>
</reference>
<keyword evidence="5" id="KW-0378">Hydrolase</keyword>
<dbReference type="InterPro" id="IPR000055">
    <property type="entry name" value="Restrct_endonuc_typeI_TRD"/>
</dbReference>
<evidence type="ECO:0000256" key="1">
    <source>
        <dbReference type="ARBA" id="ARBA00010923"/>
    </source>
</evidence>
<dbReference type="Proteomes" id="UP001596208">
    <property type="component" value="Unassembled WGS sequence"/>
</dbReference>
<protein>
    <submittedName>
        <fullName evidence="5">Restriction endonuclease subunit S</fullName>
    </submittedName>
</protein>
<evidence type="ECO:0000256" key="2">
    <source>
        <dbReference type="ARBA" id="ARBA00022747"/>
    </source>
</evidence>
<dbReference type="Gene3D" id="3.90.220.20">
    <property type="entry name" value="DNA methylase specificity domains"/>
    <property type="match status" value="1"/>
</dbReference>
<evidence type="ECO:0000313" key="5">
    <source>
        <dbReference type="EMBL" id="MFC5170056.1"/>
    </source>
</evidence>
<sequence>MTTDIEEGLPQGWGVVPLSQLCELRSAGTPVTVLKEAEPGAVPLVRPADLRERRIVHSGTAFVSGIQAQGLDRGRIRAGDILVTRTGTVGRVALVTDAESGWFHNTHVLCLRPSDAASAPYLAGFLAGPGSVAWMNGHAAGSAIRSITVGALAGLPVVLPPPGEQRRIGAVLGALDEKIRVHEEIARTTGLLRESLAGLLMSGKVSVPPK</sequence>
<keyword evidence="2" id="KW-0680">Restriction system</keyword>
<comment type="similarity">
    <text evidence="1">Belongs to the type-I restriction system S methylase family.</text>
</comment>